<sequence length="198" mass="23460">WYQTPTVSDDIANFWESIPTCFPDQHEDVPYQVGRPPGELLSRPLWSVYTSEMEQNNRPMYIAYEDIDNQWTLGKIIKFCNRNGYKVQQMIFADPQWRLLNCYEIVFPQRVIHQDVKFKRNQTGLFKAPSKRRGLVHTLSKLPIFVNPLPCYQELLNCYEIVFPQRVIHQDVKFKRNQTVKKSSMDEISLAHSNFTKN</sequence>
<dbReference type="Proteomes" id="UP000241769">
    <property type="component" value="Unassembled WGS sequence"/>
</dbReference>
<organism evidence="1 2">
    <name type="scientific">Planoprotostelium fungivorum</name>
    <dbReference type="NCBI Taxonomy" id="1890364"/>
    <lineage>
        <taxon>Eukaryota</taxon>
        <taxon>Amoebozoa</taxon>
        <taxon>Evosea</taxon>
        <taxon>Variosea</taxon>
        <taxon>Cavosteliida</taxon>
        <taxon>Cavosteliaceae</taxon>
        <taxon>Planoprotostelium</taxon>
    </lineage>
</organism>
<name>A0A2P6MMP5_9EUKA</name>
<evidence type="ECO:0000313" key="2">
    <source>
        <dbReference type="Proteomes" id="UP000241769"/>
    </source>
</evidence>
<dbReference type="InParanoid" id="A0A2P6MMP5"/>
<gene>
    <name evidence="1" type="ORF">PROFUN_16900</name>
</gene>
<feature type="non-terminal residue" evidence="1">
    <location>
        <position position="1"/>
    </location>
</feature>
<dbReference type="AlphaFoldDB" id="A0A2P6MMP5"/>
<accession>A0A2P6MMP5</accession>
<proteinExistence type="predicted"/>
<protein>
    <submittedName>
        <fullName evidence="1">Uncharacterized protein</fullName>
    </submittedName>
</protein>
<reference evidence="1 2" key="1">
    <citation type="journal article" date="2018" name="Genome Biol. Evol.">
        <title>Multiple Roots of Fruiting Body Formation in Amoebozoa.</title>
        <authorList>
            <person name="Hillmann F."/>
            <person name="Forbes G."/>
            <person name="Novohradska S."/>
            <person name="Ferling I."/>
            <person name="Riege K."/>
            <person name="Groth M."/>
            <person name="Westermann M."/>
            <person name="Marz M."/>
            <person name="Spaller T."/>
            <person name="Winckler T."/>
            <person name="Schaap P."/>
            <person name="Glockner G."/>
        </authorList>
    </citation>
    <scope>NUCLEOTIDE SEQUENCE [LARGE SCALE GENOMIC DNA]</scope>
    <source>
        <strain evidence="1 2">Jena</strain>
    </source>
</reference>
<evidence type="ECO:0000313" key="1">
    <source>
        <dbReference type="EMBL" id="PRP72979.1"/>
    </source>
</evidence>
<keyword evidence="2" id="KW-1185">Reference proteome</keyword>
<dbReference type="EMBL" id="MDYQ01000720">
    <property type="protein sequence ID" value="PRP72979.1"/>
    <property type="molecule type" value="Genomic_DNA"/>
</dbReference>
<comment type="caution">
    <text evidence="1">The sequence shown here is derived from an EMBL/GenBank/DDBJ whole genome shotgun (WGS) entry which is preliminary data.</text>
</comment>